<dbReference type="OrthoDB" id="4843554at2759"/>
<keyword evidence="3" id="KW-1185">Reference proteome</keyword>
<feature type="chain" id="PRO_5002526008" description="Protein CAP22" evidence="1">
    <location>
        <begin position="20"/>
        <end position="168"/>
    </location>
</feature>
<proteinExistence type="predicted"/>
<dbReference type="EMBL" id="KQ030517">
    <property type="protein sequence ID" value="KJZ75466.1"/>
    <property type="molecule type" value="Genomic_DNA"/>
</dbReference>
<dbReference type="Proteomes" id="UP000054481">
    <property type="component" value="Unassembled WGS sequence"/>
</dbReference>
<name>A0A0F7ZKP2_9HYPO</name>
<protein>
    <recommendedName>
        <fullName evidence="4">Protein CAP22</fullName>
    </recommendedName>
</protein>
<sequence length="168" mass="17440">MHASIFVAALAAAVGFVSAEELRQQDVPVACSEMCRPIVELTNICDIDPNAGVVNGSADKESDERVEAECICTNRSFDVAQIMGLCADCMRQNNGNIEDVGKIMMQCSFNSLLFTPSSTALASGIRVDATKPAALEPSLGFRSSASGSARMATSALALSGAGLVFGLA</sequence>
<evidence type="ECO:0000256" key="1">
    <source>
        <dbReference type="SAM" id="SignalP"/>
    </source>
</evidence>
<accession>A0A0F7ZKP2</accession>
<dbReference type="AlphaFoldDB" id="A0A0F7ZKP2"/>
<evidence type="ECO:0008006" key="4">
    <source>
        <dbReference type="Google" id="ProtNLM"/>
    </source>
</evidence>
<feature type="signal peptide" evidence="1">
    <location>
        <begin position="1"/>
        <end position="19"/>
    </location>
</feature>
<evidence type="ECO:0000313" key="2">
    <source>
        <dbReference type="EMBL" id="KJZ75466.1"/>
    </source>
</evidence>
<organism evidence="2 3">
    <name type="scientific">Hirsutella minnesotensis 3608</name>
    <dbReference type="NCBI Taxonomy" id="1043627"/>
    <lineage>
        <taxon>Eukaryota</taxon>
        <taxon>Fungi</taxon>
        <taxon>Dikarya</taxon>
        <taxon>Ascomycota</taxon>
        <taxon>Pezizomycotina</taxon>
        <taxon>Sordariomycetes</taxon>
        <taxon>Hypocreomycetidae</taxon>
        <taxon>Hypocreales</taxon>
        <taxon>Ophiocordycipitaceae</taxon>
        <taxon>Hirsutella</taxon>
    </lineage>
</organism>
<reference evidence="2 3" key="1">
    <citation type="journal article" date="2014" name="Genome Biol. Evol.">
        <title>Comparative genomics and transcriptomics analyses reveal divergent lifestyle features of nematode endoparasitic fungus Hirsutella minnesotensis.</title>
        <authorList>
            <person name="Lai Y."/>
            <person name="Liu K."/>
            <person name="Zhang X."/>
            <person name="Zhang X."/>
            <person name="Li K."/>
            <person name="Wang N."/>
            <person name="Shu C."/>
            <person name="Wu Y."/>
            <person name="Wang C."/>
            <person name="Bushley K.E."/>
            <person name="Xiang M."/>
            <person name="Liu X."/>
        </authorList>
    </citation>
    <scope>NUCLEOTIDE SEQUENCE [LARGE SCALE GENOMIC DNA]</scope>
    <source>
        <strain evidence="2 3">3608</strain>
    </source>
</reference>
<gene>
    <name evidence="2" type="ORF">HIM_05162</name>
</gene>
<evidence type="ECO:0000313" key="3">
    <source>
        <dbReference type="Proteomes" id="UP000054481"/>
    </source>
</evidence>
<keyword evidence="1" id="KW-0732">Signal</keyword>